<dbReference type="PANTHER" id="PTHR30441:SF8">
    <property type="entry name" value="DUF748 DOMAIN-CONTAINING PROTEIN"/>
    <property type="match status" value="1"/>
</dbReference>
<dbReference type="InterPro" id="IPR052894">
    <property type="entry name" value="AsmA-related"/>
</dbReference>
<feature type="region of interest" description="Disordered" evidence="1">
    <location>
        <begin position="597"/>
        <end position="647"/>
    </location>
</feature>
<accession>A0A7W4ZBN5</accession>
<dbReference type="GO" id="GO:0005886">
    <property type="term" value="C:plasma membrane"/>
    <property type="evidence" value="ECO:0007669"/>
    <property type="project" value="TreeGrafter"/>
</dbReference>
<evidence type="ECO:0000313" key="3">
    <source>
        <dbReference type="Proteomes" id="UP000535937"/>
    </source>
</evidence>
<protein>
    <recommendedName>
        <fullName evidence="4">DUF748 domain-containing protein</fullName>
    </recommendedName>
</protein>
<keyword evidence="3" id="KW-1185">Reference proteome</keyword>
<proteinExistence type="predicted"/>
<dbReference type="Gene3D" id="3.30.1330.60">
    <property type="entry name" value="OmpA-like domain"/>
    <property type="match status" value="1"/>
</dbReference>
<organism evidence="2 3">
    <name type="scientific">Microbulbifer rhizosphaerae</name>
    <dbReference type="NCBI Taxonomy" id="1562603"/>
    <lineage>
        <taxon>Bacteria</taxon>
        <taxon>Pseudomonadati</taxon>
        <taxon>Pseudomonadota</taxon>
        <taxon>Gammaproteobacteria</taxon>
        <taxon>Cellvibrionales</taxon>
        <taxon>Microbulbiferaceae</taxon>
        <taxon>Microbulbifer</taxon>
    </lineage>
</organism>
<gene>
    <name evidence="2" type="ORF">FHS09_003428</name>
</gene>
<dbReference type="RefSeq" id="WP_183461971.1">
    <property type="nucleotide sequence ID" value="NZ_JACHWZ010000017.1"/>
</dbReference>
<feature type="compositionally biased region" description="Basic and acidic residues" evidence="1">
    <location>
        <begin position="624"/>
        <end position="640"/>
    </location>
</feature>
<evidence type="ECO:0000256" key="1">
    <source>
        <dbReference type="SAM" id="MobiDB-lite"/>
    </source>
</evidence>
<sequence>MQSSQFIDPFKRLFRWLVVGLLLLGLFSITASILVREGIEHWLRQRGMETQIDHLYVSIPTLSLYVHGVRIKNDRGRGFRARELMLNYSWWQLLRGRLQLQEAYLDGAHMDLESRWEDGRRLWEIGGLRLGAVPPAQRDLRLLFERLRVHDSRLCYRHRPQWQTPTCIDFTELRAREFLVRVLRRGDDPLQLTIGADRLQLRNLLARDGRDGDPNTALVKLDLEEAMFKHPGNRITAARLEAEHFASCPPARWAEVRPGLRRVIGHCGAARKLQLEGELLFSFGPEARAQWQRGSGQGILLRHSNRRYPNWRADTLAMNRFRYTREEKKLTWHRAGATAFDWCPSAWRNREHHYCVRAGTLQLPEPVVFDWSQRLNVHTTGGHLQQTRLLDRAGDVRNPLTLNDTLIGELNYTGAERSLEFRGLEMGSASGCIPGSLWQTDDFCLRMAGLRTPEPLQIRFASQREGQPWGFDSGQLALAEFSLKRQGQPQLQVRELRWQHISLSGSGSPLRLQDFDLKFLSGCLPDALLPKRLRSLCADVRRLSGVGNFAWTDGDDGFLILGELWLERMLLADRLNGDRGLLLRQLHTGHGYFRRQSDTENPWIDDNRPRKSATSLTSAEADEGGEKGLLPDERAADDRGAAQVPDVRRPNLQLERLSLSSLQGCLPYSWARLLYEEPRQMPGCFDLLNLRQHQPLKVAWGGGVDLIAAELTLDRAKTKTLAGRDLFSLSGLRVPEAKVRYLQWNHSADFFLPYFSLEEFNGCLPSSVASPVLDIRCADLSDVRLGENFQVQIDRRQVSANLNGTLARRILLTEQEDQVVIDVQKFLAPRLEIAWLRDTAKATRLKIKNVSAAQLHGCLPHSFTLRSGLPRCISTSDLRTLGAEEAPGLRLGRTLLKTAPVAEPLWRIEAVEVARLSLTPDALELYGLEVHQLLACGLWTLLPEKARAWGIADCIAAEDLQFAGVSRIGLTPAVARLELGELNSEAIALWQEEGEYAQVGLQRLSWKKLRWNGGPVVWVTDLRIHDFQGCPVGPVEQVAAQVAGAAKAPVGDSCIRLGDLYLPGKQRLSLAPPFSFGGSIVLADLSIGNRSGEPWEFARVQLDQLTYGGDGLSIGSLSGLSGCLPAGWLGDTRLAPCYQLGPMRLQGIERVDTPAGRIIELHGLVIDGARLIQADYPKGLQAQLLQLESLSVGIFRFGAGEVSADDLRMSGISGCIPRGYISRVDHCVAADSLETRGSYRGRDGLALDYIRVEQPQILSAGGERLVRGDSIRMEQLFVSERQLRFQYAEAGGVAFFGRAEDAPDYEHHAWSGEMELLRVDRLHYDRAGDHLDIASVDMVRPKAILVRDRLGEFPLRRQLAALTGEMPTLAKAGEAVTEKLKFRYRIGDINIDSGTLTWIDHLGRFRSRLPVREINLRLINASNHPLHPPAILLVNARPGGLGEVQLAGFIDYKDTRKWDANLTGYLKNVNLIPASPYMANLLGYKILQGQVDATMDIRIVDNKVDALSEIVLNKIKVRRVRDGDSLPVEKTLIPLNIALALLRDGKGNVRFSMPITGNLYDPKFSFSFIFGDLLQRAIMEALFSYFTPLGFYTLARLAWERLRAVRFKPVPFAPGSDELSLEAREHLADVVSTLRERPEARPGICGVATARDWIALYPASTPGMRGSRKARETFYRFPPTEIHEELEELADRRSQRVQLFLLNSGITADKFIQCAPDYNGRDFEEPRVELSN</sequence>
<dbReference type="Proteomes" id="UP000535937">
    <property type="component" value="Unassembled WGS sequence"/>
</dbReference>
<dbReference type="InterPro" id="IPR036737">
    <property type="entry name" value="OmpA-like_sf"/>
</dbReference>
<dbReference type="EMBL" id="JACHWZ010000017">
    <property type="protein sequence ID" value="MBB3062579.1"/>
    <property type="molecule type" value="Genomic_DNA"/>
</dbReference>
<dbReference type="Pfam" id="PF05359">
    <property type="entry name" value="DUF748"/>
    <property type="match status" value="1"/>
</dbReference>
<dbReference type="GO" id="GO:0090313">
    <property type="term" value="P:regulation of protein targeting to membrane"/>
    <property type="evidence" value="ECO:0007669"/>
    <property type="project" value="TreeGrafter"/>
</dbReference>
<dbReference type="InterPro" id="IPR008023">
    <property type="entry name" value="DUF748"/>
</dbReference>
<reference evidence="2 3" key="1">
    <citation type="submission" date="2020-08" db="EMBL/GenBank/DDBJ databases">
        <title>Genomic Encyclopedia of Type Strains, Phase III (KMG-III): the genomes of soil and plant-associated and newly described type strains.</title>
        <authorList>
            <person name="Whitman W."/>
        </authorList>
    </citation>
    <scope>NUCLEOTIDE SEQUENCE [LARGE SCALE GENOMIC DNA]</scope>
    <source>
        <strain evidence="2 3">CECT 8799</strain>
    </source>
</reference>
<evidence type="ECO:0008006" key="4">
    <source>
        <dbReference type="Google" id="ProtNLM"/>
    </source>
</evidence>
<name>A0A7W4ZBN5_9GAMM</name>
<evidence type="ECO:0000313" key="2">
    <source>
        <dbReference type="EMBL" id="MBB3062579.1"/>
    </source>
</evidence>
<comment type="caution">
    <text evidence="2">The sequence shown here is derived from an EMBL/GenBank/DDBJ whole genome shotgun (WGS) entry which is preliminary data.</text>
</comment>
<dbReference type="PANTHER" id="PTHR30441">
    <property type="entry name" value="DUF748 DOMAIN-CONTAINING PROTEIN"/>
    <property type="match status" value="1"/>
</dbReference>